<dbReference type="InterPro" id="IPR050333">
    <property type="entry name" value="SLRP"/>
</dbReference>
<feature type="region of interest" description="Disordered" evidence="5">
    <location>
        <begin position="365"/>
        <end position="384"/>
    </location>
</feature>
<dbReference type="SUPFAM" id="SSF74924">
    <property type="entry name" value="Cap-Gly domain"/>
    <property type="match status" value="1"/>
</dbReference>
<evidence type="ECO:0000256" key="4">
    <source>
        <dbReference type="ARBA" id="ARBA00030180"/>
    </source>
</evidence>
<feature type="compositionally biased region" description="Basic and acidic residues" evidence="5">
    <location>
        <begin position="520"/>
        <end position="540"/>
    </location>
</feature>
<dbReference type="Gene3D" id="3.80.10.10">
    <property type="entry name" value="Ribonuclease Inhibitor"/>
    <property type="match status" value="2"/>
</dbReference>
<dbReference type="PANTHER" id="PTHR45712:SF22">
    <property type="entry name" value="INSULIN-LIKE GROWTH FACTOR-BINDING PROTEIN COMPLEX ACID LABILE SUBUNIT"/>
    <property type="match status" value="1"/>
</dbReference>
<evidence type="ECO:0000256" key="6">
    <source>
        <dbReference type="SAM" id="SignalP"/>
    </source>
</evidence>
<evidence type="ECO:0000313" key="9">
    <source>
        <dbReference type="Proteomes" id="UP001175271"/>
    </source>
</evidence>
<reference evidence="8" key="1">
    <citation type="submission" date="2023-06" db="EMBL/GenBank/DDBJ databases">
        <title>Genomic analysis of the entomopathogenic nematode Steinernema hermaphroditum.</title>
        <authorList>
            <person name="Schwarz E.M."/>
            <person name="Heppert J.K."/>
            <person name="Baniya A."/>
            <person name="Schwartz H.T."/>
            <person name="Tan C.-H."/>
            <person name="Antoshechkin I."/>
            <person name="Sternberg P.W."/>
            <person name="Goodrich-Blair H."/>
            <person name="Dillman A.R."/>
        </authorList>
    </citation>
    <scope>NUCLEOTIDE SEQUENCE</scope>
    <source>
        <strain evidence="8">PS9179</strain>
        <tissue evidence="8">Whole animal</tissue>
    </source>
</reference>
<dbReference type="PANTHER" id="PTHR45712">
    <property type="entry name" value="AGAP008170-PA"/>
    <property type="match status" value="1"/>
</dbReference>
<dbReference type="Gene3D" id="2.30.30.190">
    <property type="entry name" value="CAP Gly-rich-like domain"/>
    <property type="match status" value="1"/>
</dbReference>
<dbReference type="Gene3D" id="2.60.120.200">
    <property type="match status" value="1"/>
</dbReference>
<feature type="compositionally biased region" description="Polar residues" evidence="5">
    <location>
        <begin position="416"/>
        <end position="435"/>
    </location>
</feature>
<gene>
    <name evidence="8" type="ORF">QR680_002637</name>
</gene>
<protein>
    <recommendedName>
        <fullName evidence="1">Tubulin-specific chaperone E</fullName>
    </recommendedName>
    <alternativeName>
        <fullName evidence="4">Tubulin-folding cofactor E</fullName>
    </alternativeName>
</protein>
<feature type="domain" description="CAP-Gly" evidence="7">
    <location>
        <begin position="912"/>
        <end position="958"/>
    </location>
</feature>
<accession>A0AA39H643</accession>
<feature type="signal peptide" evidence="6">
    <location>
        <begin position="1"/>
        <end position="20"/>
    </location>
</feature>
<evidence type="ECO:0000256" key="2">
    <source>
        <dbReference type="ARBA" id="ARBA00022614"/>
    </source>
</evidence>
<dbReference type="SMART" id="SM00365">
    <property type="entry name" value="LRR_SD22"/>
    <property type="match status" value="2"/>
</dbReference>
<dbReference type="SUPFAM" id="SSF52058">
    <property type="entry name" value="L domain-like"/>
    <property type="match status" value="1"/>
</dbReference>
<dbReference type="PROSITE" id="PS00845">
    <property type="entry name" value="CAP_GLY_1"/>
    <property type="match status" value="1"/>
</dbReference>
<evidence type="ECO:0000256" key="5">
    <source>
        <dbReference type="SAM" id="MobiDB-lite"/>
    </source>
</evidence>
<feature type="region of interest" description="Disordered" evidence="5">
    <location>
        <begin position="614"/>
        <end position="649"/>
    </location>
</feature>
<dbReference type="InterPro" id="IPR032675">
    <property type="entry name" value="LRR_dom_sf"/>
</dbReference>
<keyword evidence="6" id="KW-0732">Signal</keyword>
<feature type="region of interest" description="Disordered" evidence="5">
    <location>
        <begin position="415"/>
        <end position="436"/>
    </location>
</feature>
<dbReference type="EMBL" id="JAUCMV010000005">
    <property type="protein sequence ID" value="KAK0398532.1"/>
    <property type="molecule type" value="Genomic_DNA"/>
</dbReference>
<feature type="region of interest" description="Disordered" evidence="5">
    <location>
        <begin position="510"/>
        <end position="541"/>
    </location>
</feature>
<feature type="region of interest" description="Disordered" evidence="5">
    <location>
        <begin position="190"/>
        <end position="209"/>
    </location>
</feature>
<dbReference type="InterPro" id="IPR001611">
    <property type="entry name" value="Leu-rich_rpt"/>
</dbReference>
<dbReference type="Gene3D" id="3.10.20.90">
    <property type="entry name" value="Phosphatidylinositol 3-kinase Catalytic Subunit, Chain A, domain 1"/>
    <property type="match status" value="1"/>
</dbReference>
<comment type="caution">
    <text evidence="8">The sequence shown here is derived from an EMBL/GenBank/DDBJ whole genome shotgun (WGS) entry which is preliminary data.</text>
</comment>
<dbReference type="InterPro" id="IPR000938">
    <property type="entry name" value="CAP-Gly_domain"/>
</dbReference>
<dbReference type="PROSITE" id="PS51450">
    <property type="entry name" value="LRR"/>
    <property type="match status" value="1"/>
</dbReference>
<name>A0AA39H643_9BILA</name>
<feature type="compositionally biased region" description="Polar residues" evidence="5">
    <location>
        <begin position="190"/>
        <end position="203"/>
    </location>
</feature>
<evidence type="ECO:0000259" key="7">
    <source>
        <dbReference type="PROSITE" id="PS50245"/>
    </source>
</evidence>
<dbReference type="Proteomes" id="UP001175271">
    <property type="component" value="Unassembled WGS sequence"/>
</dbReference>
<sequence length="1340" mass="149998">MGALGTTVVVSLFLVYYVIAANSFGDSNENISDRVESGGSRRTTSGRSIVVLTHRRPRAHGIKILSNGTAQELDADNGTYRRRDLHTAYRLPLQRLSDHQLKMIIKKYTNNDTAEYPEIINGVESRTREELLENLQEMIVRKSSKKEGRKLLRPKLISNALLPTQEVHAMGIPIINKKSQQRTTLSTIEMTTEAPHQTGSSNGEGDVRRSRISAHVPVTTADSSEAKTVRTIQADEYTVADGETNRNHESYAEHIISRGNPSSKQYLRQLTDMLRKVKAKYEQVRVEYLNKIKREKGASVVEKSAEAVLRHVHTERKEFVPSHSAIVKASKTHVSEEVIIPEPTANPTPEQTTIEDLVEDIDMTQPTTTEPTVPPTTAPPSSSLGPLFMPVLNKTLIVQQLRKLAALSREYRRNQTRTAEVSAPTPQITPKNINGNKHAGTIEVLEVHDGEASHTLKNDEKLNKPVTIKSAEIRHPVRTKDGEAKIPRRPAPKAKAIVIDGRAYFPERVTPSTWPVHDSSTSKEEDDKKPNEVEMHDGETKGVNAKIFIDPAQMVAEGISKDKGKGNQKQRFTAAIVDSQAPIKVTMTKVSELTRDPEISVDELVNNLQRELVESQTSTTTATPNIDPETSTVTEVPNVDPETSTTAETSTDLEMENLEAFAQFDENEMCDAIACDFENGSLCSWVSSRDELSPTSPHYLRKTRSTHFIRRSWYNWIGRYRNRVTGIARAQVFSHSNQRFAAAYVRPKQRATLTASILSGEAETLRFRAWEATRDVQLRVCCDNTQNCVFETDKGVKRGTRRWIEHTATCPQGTKKVIFECINLGIFQGACGIDNVFLVNDYCPALLPKADTLEEGTRRLLSPSTINKDLYAHIILTGFMEIKEFDAKSDEEVNIGDFVKLDKAVGEVRYVGPVEGYQGEWIGVDWFNGSRGKHDGTVKGKKYFNTRKYVECTGDIEHKIGAKAVETYLNTAAEKQKLFQLLEVVAVDYGCVNRAPSEPVVFGRCRELNLYGNMISKWSTLLDILEAFPVVRFLNLGMNYFIHDAHFGSDKRIVSAPVHNLILNKCQMTEQMLEIVLRTFPSIRDLHLHETGLLSFNTDPSGFRNIETLSLEGNALESFENMKCLSQLPNLTTLNLAGCKICSVKFNEAVGFPKLKTLSLASNPIRKWSSISELSRLPALTTLNIDHLPSDASREMIIAKIPKLKNLNHSDISAVERRSSEITFLNSCGLAPVLEEHATDIARLQEMYGNPDQAVPDPNEMKLLNLKLHYKDKCVERSFPKNMTIPKLVGVSARLLRFVPMRVSIEAISPEGCKMFVDSELNRDLNFYGIGDGFSCVFSR</sequence>
<dbReference type="SMART" id="SM01052">
    <property type="entry name" value="CAP_GLY"/>
    <property type="match status" value="1"/>
</dbReference>
<evidence type="ECO:0000313" key="8">
    <source>
        <dbReference type="EMBL" id="KAK0398532.1"/>
    </source>
</evidence>
<keyword evidence="3" id="KW-0677">Repeat</keyword>
<feature type="chain" id="PRO_5041300418" description="Tubulin-specific chaperone E" evidence="6">
    <location>
        <begin position="21"/>
        <end position="1340"/>
    </location>
</feature>
<evidence type="ECO:0000256" key="3">
    <source>
        <dbReference type="ARBA" id="ARBA00022737"/>
    </source>
</evidence>
<organism evidence="8 9">
    <name type="scientific">Steinernema hermaphroditum</name>
    <dbReference type="NCBI Taxonomy" id="289476"/>
    <lineage>
        <taxon>Eukaryota</taxon>
        <taxon>Metazoa</taxon>
        <taxon>Ecdysozoa</taxon>
        <taxon>Nematoda</taxon>
        <taxon>Chromadorea</taxon>
        <taxon>Rhabditida</taxon>
        <taxon>Tylenchina</taxon>
        <taxon>Panagrolaimomorpha</taxon>
        <taxon>Strongyloidoidea</taxon>
        <taxon>Steinernematidae</taxon>
        <taxon>Steinernema</taxon>
    </lineage>
</organism>
<proteinExistence type="predicted"/>
<keyword evidence="2" id="KW-0433">Leucine-rich repeat</keyword>
<dbReference type="PROSITE" id="PS50245">
    <property type="entry name" value="CAP_GLY_2"/>
    <property type="match status" value="1"/>
</dbReference>
<dbReference type="InterPro" id="IPR036859">
    <property type="entry name" value="CAP-Gly_dom_sf"/>
</dbReference>
<keyword evidence="9" id="KW-1185">Reference proteome</keyword>
<evidence type="ECO:0000256" key="1">
    <source>
        <dbReference type="ARBA" id="ARBA00015004"/>
    </source>
</evidence>
<dbReference type="Pfam" id="PF01302">
    <property type="entry name" value="CAP_GLY"/>
    <property type="match status" value="1"/>
</dbReference>